<dbReference type="Proteomes" id="UP001431776">
    <property type="component" value="Unassembled WGS sequence"/>
</dbReference>
<protein>
    <submittedName>
        <fullName evidence="1">Lipopolysaccharide kinase InaA family protein</fullName>
    </submittedName>
</protein>
<keyword evidence="1" id="KW-0418">Kinase</keyword>
<dbReference type="Pfam" id="PF06293">
    <property type="entry name" value="Kdo"/>
    <property type="match status" value="1"/>
</dbReference>
<dbReference type="InterPro" id="IPR011009">
    <property type="entry name" value="Kinase-like_dom_sf"/>
</dbReference>
<name>A0AAW6U0E0_9BACT</name>
<evidence type="ECO:0000313" key="1">
    <source>
        <dbReference type="EMBL" id="MDI6450305.1"/>
    </source>
</evidence>
<dbReference type="RefSeq" id="WP_349245713.1">
    <property type="nucleotide sequence ID" value="NZ_JASCXX010000018.1"/>
</dbReference>
<sequence length="253" mass="29457">MGFSVNDMQWNLAAGPGDAVASESFSTLDRVFDLDGPRVSHGGLCHVIKLHLGGRDYYVKRYQNRGKHLLKAFGRNRAATEHHNLAYFARLGIPVPRVVAHGGVRHFGLLRRGAIITEGVPNATDLQTLARTRPNLLANRNWVFAVMRLVADYTRRIHKDGFTHRDLKWRNVLAETGETPQIFFFDCPSGRHVSRLRRRHFILRDIAGLDRLAKRYLSRPMRLRFYLWYRNRTHLTREDRRLIAKIVTYHNRR</sequence>
<organism evidence="1 2">
    <name type="scientific">Anaerobaca lacustris</name>
    <dbReference type="NCBI Taxonomy" id="3044600"/>
    <lineage>
        <taxon>Bacteria</taxon>
        <taxon>Pseudomonadati</taxon>
        <taxon>Planctomycetota</taxon>
        <taxon>Phycisphaerae</taxon>
        <taxon>Sedimentisphaerales</taxon>
        <taxon>Anaerobacaceae</taxon>
        <taxon>Anaerobaca</taxon>
    </lineage>
</organism>
<comment type="caution">
    <text evidence="1">The sequence shown here is derived from an EMBL/GenBank/DDBJ whole genome shotgun (WGS) entry which is preliminary data.</text>
</comment>
<dbReference type="EMBL" id="JASCXX010000018">
    <property type="protein sequence ID" value="MDI6450305.1"/>
    <property type="molecule type" value="Genomic_DNA"/>
</dbReference>
<proteinExistence type="predicted"/>
<accession>A0AAW6U0E0</accession>
<dbReference type="GO" id="GO:0016301">
    <property type="term" value="F:kinase activity"/>
    <property type="evidence" value="ECO:0007669"/>
    <property type="project" value="UniProtKB-KW"/>
</dbReference>
<gene>
    <name evidence="1" type="ORF">QJ522_14690</name>
</gene>
<dbReference type="AlphaFoldDB" id="A0AAW6U0E0"/>
<dbReference type="SUPFAM" id="SSF56112">
    <property type="entry name" value="Protein kinase-like (PK-like)"/>
    <property type="match status" value="1"/>
</dbReference>
<keyword evidence="2" id="KW-1185">Reference proteome</keyword>
<reference evidence="1" key="1">
    <citation type="submission" date="2023-05" db="EMBL/GenBank/DDBJ databases">
        <title>Anaerotaeda fermentans gen. nov., sp. nov., a novel anaerobic planctomycete of the new family within the order Sedimentisphaerales isolated from Taman Peninsula, Russia.</title>
        <authorList>
            <person name="Khomyakova M.A."/>
            <person name="Merkel A.Y."/>
            <person name="Slobodkin A.I."/>
        </authorList>
    </citation>
    <scope>NUCLEOTIDE SEQUENCE</scope>
    <source>
        <strain evidence="1">M17dextr</strain>
    </source>
</reference>
<evidence type="ECO:0000313" key="2">
    <source>
        <dbReference type="Proteomes" id="UP001431776"/>
    </source>
</evidence>
<keyword evidence="1" id="KW-0808">Transferase</keyword>